<evidence type="ECO:0000259" key="3">
    <source>
        <dbReference type="Pfam" id="PF00931"/>
    </source>
</evidence>
<dbReference type="Gene3D" id="3.40.50.300">
    <property type="entry name" value="P-loop containing nucleotide triphosphate hydrolases"/>
    <property type="match status" value="1"/>
</dbReference>
<gene>
    <name evidence="4" type="ORF">AALP_AAs64007U000700</name>
</gene>
<dbReference type="SUPFAM" id="SSF52058">
    <property type="entry name" value="L domain-like"/>
    <property type="match status" value="1"/>
</dbReference>
<protein>
    <recommendedName>
        <fullName evidence="3">NB-ARC domain-containing protein</fullName>
    </recommendedName>
</protein>
<dbReference type="AlphaFoldDB" id="A0A087FXW8"/>
<organism evidence="4 5">
    <name type="scientific">Arabis alpina</name>
    <name type="common">Alpine rock-cress</name>
    <dbReference type="NCBI Taxonomy" id="50452"/>
    <lineage>
        <taxon>Eukaryota</taxon>
        <taxon>Viridiplantae</taxon>
        <taxon>Streptophyta</taxon>
        <taxon>Embryophyta</taxon>
        <taxon>Tracheophyta</taxon>
        <taxon>Spermatophyta</taxon>
        <taxon>Magnoliopsida</taxon>
        <taxon>eudicotyledons</taxon>
        <taxon>Gunneridae</taxon>
        <taxon>Pentapetalae</taxon>
        <taxon>rosids</taxon>
        <taxon>malvids</taxon>
        <taxon>Brassicales</taxon>
        <taxon>Brassicaceae</taxon>
        <taxon>Arabideae</taxon>
        <taxon>Arabis</taxon>
    </lineage>
</organism>
<accession>A0A087FXW8</accession>
<dbReference type="GO" id="GO:0043531">
    <property type="term" value="F:ADP binding"/>
    <property type="evidence" value="ECO:0007669"/>
    <property type="project" value="InterPro"/>
</dbReference>
<dbReference type="InterPro" id="IPR032675">
    <property type="entry name" value="LRR_dom_sf"/>
</dbReference>
<dbReference type="InterPro" id="IPR027417">
    <property type="entry name" value="P-loop_NTPase"/>
</dbReference>
<dbReference type="SUPFAM" id="SSF52540">
    <property type="entry name" value="P-loop containing nucleoside triphosphate hydrolases"/>
    <property type="match status" value="1"/>
</dbReference>
<dbReference type="OrthoDB" id="1104903at2759"/>
<evidence type="ECO:0000256" key="2">
    <source>
        <dbReference type="ARBA" id="ARBA00022737"/>
    </source>
</evidence>
<feature type="domain" description="NB-ARC" evidence="3">
    <location>
        <begin position="55"/>
        <end position="160"/>
    </location>
</feature>
<dbReference type="InterPro" id="IPR044974">
    <property type="entry name" value="Disease_R_plants"/>
</dbReference>
<dbReference type="PANTHER" id="PTHR11017:SF589">
    <property type="entry name" value="ADP-RIBOSYL CYCLASE_CYCLIC ADP-RIBOSE HYDROLASE-RELATED"/>
    <property type="match status" value="1"/>
</dbReference>
<dbReference type="EMBL" id="KL988864">
    <property type="protein sequence ID" value="KFK22470.1"/>
    <property type="molecule type" value="Genomic_DNA"/>
</dbReference>
<dbReference type="Gene3D" id="3.80.10.10">
    <property type="entry name" value="Ribonuclease Inhibitor"/>
    <property type="match status" value="1"/>
</dbReference>
<dbReference type="Pfam" id="PF00931">
    <property type="entry name" value="NB-ARC"/>
    <property type="match status" value="1"/>
</dbReference>
<dbReference type="InterPro" id="IPR002182">
    <property type="entry name" value="NB-ARC"/>
</dbReference>
<dbReference type="PRINTS" id="PR00364">
    <property type="entry name" value="DISEASERSIST"/>
</dbReference>
<dbReference type="GO" id="GO:0006952">
    <property type="term" value="P:defense response"/>
    <property type="evidence" value="ECO:0007669"/>
    <property type="project" value="InterPro"/>
</dbReference>
<keyword evidence="5" id="KW-1185">Reference proteome</keyword>
<dbReference type="PANTHER" id="PTHR11017">
    <property type="entry name" value="LEUCINE-RICH REPEAT-CONTAINING PROTEIN"/>
    <property type="match status" value="1"/>
</dbReference>
<name>A0A087FXW8_ARAAL</name>
<dbReference type="FunFam" id="3.80.10.10:FF:000386">
    <property type="entry name" value="Disease resistance protein RPS4"/>
    <property type="match status" value="1"/>
</dbReference>
<reference evidence="5" key="1">
    <citation type="journal article" date="2015" name="Nat. Plants">
        <title>Genome expansion of Arabis alpina linked with retrotransposition and reduced symmetric DNA methylation.</title>
        <authorList>
            <person name="Willing E.M."/>
            <person name="Rawat V."/>
            <person name="Mandakova T."/>
            <person name="Maumus F."/>
            <person name="James G.V."/>
            <person name="Nordstroem K.J."/>
            <person name="Becker C."/>
            <person name="Warthmann N."/>
            <person name="Chica C."/>
            <person name="Szarzynska B."/>
            <person name="Zytnicki M."/>
            <person name="Albani M.C."/>
            <person name="Kiefer C."/>
            <person name="Bergonzi S."/>
            <person name="Castaings L."/>
            <person name="Mateos J.L."/>
            <person name="Berns M.C."/>
            <person name="Bujdoso N."/>
            <person name="Piofczyk T."/>
            <person name="de Lorenzo L."/>
            <person name="Barrero-Sicilia C."/>
            <person name="Mateos I."/>
            <person name="Piednoel M."/>
            <person name="Hagmann J."/>
            <person name="Chen-Min-Tao R."/>
            <person name="Iglesias-Fernandez R."/>
            <person name="Schuster S.C."/>
            <person name="Alonso-Blanco C."/>
            <person name="Roudier F."/>
            <person name="Carbonero P."/>
            <person name="Paz-Ares J."/>
            <person name="Davis S.J."/>
            <person name="Pecinka A."/>
            <person name="Quesneville H."/>
            <person name="Colot V."/>
            <person name="Lysak M.A."/>
            <person name="Weigel D."/>
            <person name="Coupland G."/>
            <person name="Schneeberger K."/>
        </authorList>
    </citation>
    <scope>NUCLEOTIDE SEQUENCE [LARGE SCALE GENOMIC DNA]</scope>
    <source>
        <strain evidence="5">cv. Pajares</strain>
    </source>
</reference>
<keyword evidence="2" id="KW-0677">Repeat</keyword>
<evidence type="ECO:0000313" key="4">
    <source>
        <dbReference type="EMBL" id="KFK22470.1"/>
    </source>
</evidence>
<dbReference type="InterPro" id="IPR011713">
    <property type="entry name" value="Leu-rich_rpt_3"/>
</dbReference>
<sequence>MSNEGEFIDQIVREGIQVLSDVSMDLEIEIPMDNHCAEEKPEVVPSSAPPLFGIETRLKKLEEMLDFECERTLTIGVVGMPGIGKTTLMSMLYEKWQDEFLRCVFLHDVRKMWKDGVMGRSIFMRELLKDDDVNQEVTDLPPESLKTLLLSKKSLVVLDNELGSQESRRLWNHKGVVGASKKRAGAGSVRGIFLDMSELKKKIPLEKCTFSGMRNLRYLKFYNSRCHRECETHCKLNFPEGLEFPLDEVRYLYWLKFPLKKLPEDFNPKNLTDLNLPYSEIEEVWDGVKDTPKLKWVDLSHSSKLYKLSVPECLGKLKALQELVLSGCSKLKTFPVPIENMKCLQILLLDGTSFTDIPPQILQFVSSKVEDLSSLRRLCLSGNNKISNLQIDISRIHQLKFLDLKYCKNLTSIPLLPPNLEILDAHGCEKLKTVASPMALLKLMEQMKLDALKREMFQNLHGSNMPELDPS</sequence>
<evidence type="ECO:0000256" key="1">
    <source>
        <dbReference type="ARBA" id="ARBA00022614"/>
    </source>
</evidence>
<dbReference type="Gramene" id="KFK22470">
    <property type="protein sequence ID" value="KFK22470"/>
    <property type="gene ID" value="AALP_AAs64007U000700"/>
</dbReference>
<evidence type="ECO:0000313" key="5">
    <source>
        <dbReference type="Proteomes" id="UP000029120"/>
    </source>
</evidence>
<keyword evidence="1" id="KW-0433">Leucine-rich repeat</keyword>
<dbReference type="Proteomes" id="UP000029120">
    <property type="component" value="Unassembled WGS sequence"/>
</dbReference>
<dbReference type="Pfam" id="PF07725">
    <property type="entry name" value="LRR_3"/>
    <property type="match status" value="1"/>
</dbReference>
<proteinExistence type="predicted"/>